<feature type="transmembrane region" description="Helical" evidence="7">
    <location>
        <begin position="407"/>
        <end position="435"/>
    </location>
</feature>
<dbReference type="STRING" id="89524.SAMN05444370_10814"/>
<dbReference type="GO" id="GO:0005886">
    <property type="term" value="C:plasma membrane"/>
    <property type="evidence" value="ECO:0007669"/>
    <property type="project" value="TreeGrafter"/>
</dbReference>
<evidence type="ECO:0000256" key="2">
    <source>
        <dbReference type="ARBA" id="ARBA00022448"/>
    </source>
</evidence>
<keyword evidence="4" id="KW-0677">Repeat</keyword>
<feature type="transmembrane region" description="Helical" evidence="7">
    <location>
        <begin position="109"/>
        <end position="136"/>
    </location>
</feature>
<keyword evidence="5 7" id="KW-1133">Transmembrane helix</keyword>
<dbReference type="RefSeq" id="WP_093254165.1">
    <property type="nucleotide sequence ID" value="NZ_FNQM01000008.1"/>
</dbReference>
<dbReference type="PANTHER" id="PTHR43652">
    <property type="entry name" value="BASIC AMINO ACID ANTIPORTER YFCC-RELATED"/>
    <property type="match status" value="1"/>
</dbReference>
<dbReference type="EMBL" id="FNQM01000008">
    <property type="protein sequence ID" value="SEA63502.1"/>
    <property type="molecule type" value="Genomic_DNA"/>
</dbReference>
<dbReference type="PANTHER" id="PTHR43652:SF2">
    <property type="entry name" value="BASIC AMINO ACID ANTIPORTER YFCC-RELATED"/>
    <property type="match status" value="1"/>
</dbReference>
<evidence type="ECO:0000313" key="10">
    <source>
        <dbReference type="Proteomes" id="UP000198703"/>
    </source>
</evidence>
<feature type="transmembrane region" description="Helical" evidence="7">
    <location>
        <begin position="456"/>
        <end position="480"/>
    </location>
</feature>
<proteinExistence type="predicted"/>
<dbReference type="InterPro" id="IPR051679">
    <property type="entry name" value="DASS-Related_Transporters"/>
</dbReference>
<evidence type="ECO:0000256" key="3">
    <source>
        <dbReference type="ARBA" id="ARBA00022692"/>
    </source>
</evidence>
<dbReference type="Pfam" id="PF03600">
    <property type="entry name" value="CitMHS"/>
    <property type="match status" value="1"/>
</dbReference>
<comment type="subcellular location">
    <subcellularLocation>
        <location evidence="1">Membrane</location>
        <topology evidence="1">Multi-pass membrane protein</topology>
    </subcellularLocation>
</comment>
<feature type="transmembrane region" description="Helical" evidence="7">
    <location>
        <begin position="575"/>
        <end position="595"/>
    </location>
</feature>
<dbReference type="GO" id="GO:0006813">
    <property type="term" value="P:potassium ion transport"/>
    <property type="evidence" value="ECO:0007669"/>
    <property type="project" value="InterPro"/>
</dbReference>
<reference evidence="9 10" key="1">
    <citation type="submission" date="2016-10" db="EMBL/GenBank/DDBJ databases">
        <authorList>
            <person name="de Groot N.N."/>
        </authorList>
    </citation>
    <scope>NUCLEOTIDE SEQUENCE [LARGE SCALE GENOMIC DNA]</scope>
    <source>
        <strain evidence="9 10">DSM 15345</strain>
    </source>
</reference>
<evidence type="ECO:0000256" key="6">
    <source>
        <dbReference type="ARBA" id="ARBA00023136"/>
    </source>
</evidence>
<evidence type="ECO:0000313" key="9">
    <source>
        <dbReference type="EMBL" id="SEA63502.1"/>
    </source>
</evidence>
<feature type="domain" description="RCK C-terminal" evidence="8">
    <location>
        <begin position="305"/>
        <end position="389"/>
    </location>
</feature>
<sequence length="601" mass="63062">MIDPAALWSALPAEAPAVFTLALLVATFAMFVRERHPPELVALSALGALLAFGVLDAGEAFAAMANPAPVTIACMFVLSAALVRAGLLEMVAAPLVAGAAARPRRTLAAFALMLAATSAFMNNTPVVVVMIPIAIRLAEALGMAPSKLLIPVSYCAILGGLCTMIGTSTNLLVDGVARQQGLAPFTLLEITPLGVALLCAGLIYMATFGMRLLPERETPGGALRRRKNLRFMTEVVIPEGSSTIGMALEDVDIFRREGLSVIDVVRGDASLRRDLAAVRLEEGDRVVLRTGAHALIDLRQSRGLKTVDRVGQRGSVTAEALAGPECTLIGRSLGKSRLRRRYGVYPLAVHRRGPMEGGRLDDVVVRLGDTLMLEGDPEDIRRMAEDLGLELLSRPLARAYRRERAPLVAAVFLAVVGLSALNVAPIATLSLLGAITVLMTRCVDVEEAYATVDGRLLALILAMLGFGAALDKTGAVALLVDIAAPWLAGAHPALALWALILAASLLTEAVTNNAVAVVMTPVAVALAGSLGVDPRPFVVGVMVAASASFATPIGYQTNMLVYAPGGYRFADFLRVGAPLNLIIGVVAALVIPVLWPLTPVN</sequence>
<dbReference type="SUPFAM" id="SSF116726">
    <property type="entry name" value="TrkA C-terminal domain-like"/>
    <property type="match status" value="2"/>
</dbReference>
<evidence type="ECO:0000256" key="1">
    <source>
        <dbReference type="ARBA" id="ARBA00004141"/>
    </source>
</evidence>
<dbReference type="PROSITE" id="PS51202">
    <property type="entry name" value="RCK_C"/>
    <property type="match status" value="2"/>
</dbReference>
<dbReference type="PROSITE" id="PS01271">
    <property type="entry name" value="NA_SULFATE"/>
    <property type="match status" value="1"/>
</dbReference>
<dbReference type="Proteomes" id="UP000198703">
    <property type="component" value="Unassembled WGS sequence"/>
</dbReference>
<feature type="domain" description="RCK C-terminal" evidence="8">
    <location>
        <begin position="220"/>
        <end position="304"/>
    </location>
</feature>
<feature type="transmembrane region" description="Helical" evidence="7">
    <location>
        <begin position="15"/>
        <end position="33"/>
    </location>
</feature>
<dbReference type="InterPro" id="IPR036721">
    <property type="entry name" value="RCK_C_sf"/>
</dbReference>
<feature type="transmembrane region" description="Helical" evidence="7">
    <location>
        <begin position="537"/>
        <end position="555"/>
    </location>
</feature>
<feature type="transmembrane region" description="Helical" evidence="7">
    <location>
        <begin position="40"/>
        <end position="64"/>
    </location>
</feature>
<dbReference type="GO" id="GO:0008324">
    <property type="term" value="F:monoatomic cation transmembrane transporter activity"/>
    <property type="evidence" value="ECO:0007669"/>
    <property type="project" value="InterPro"/>
</dbReference>
<dbReference type="InterPro" id="IPR006037">
    <property type="entry name" value="RCK_C"/>
</dbReference>
<feature type="transmembrane region" description="Helical" evidence="7">
    <location>
        <begin position="70"/>
        <end position="97"/>
    </location>
</feature>
<feature type="transmembrane region" description="Helical" evidence="7">
    <location>
        <begin position="185"/>
        <end position="206"/>
    </location>
</feature>
<feature type="transmembrane region" description="Helical" evidence="7">
    <location>
        <begin position="148"/>
        <end position="173"/>
    </location>
</feature>
<name>A0A1H4CTT8_9RHOB</name>
<gene>
    <name evidence="9" type="ORF">SAMN05444370_10814</name>
</gene>
<dbReference type="OrthoDB" id="9809303at2"/>
<dbReference type="Pfam" id="PF02080">
    <property type="entry name" value="TrkA_C"/>
    <property type="match status" value="2"/>
</dbReference>
<evidence type="ECO:0000259" key="8">
    <source>
        <dbReference type="PROSITE" id="PS51202"/>
    </source>
</evidence>
<dbReference type="InterPro" id="IPR031312">
    <property type="entry name" value="Na/sul_symport_CS"/>
</dbReference>
<keyword evidence="3 7" id="KW-0812">Transmembrane</keyword>
<dbReference type="InterPro" id="IPR004680">
    <property type="entry name" value="Cit_transptr-like_dom"/>
</dbReference>
<accession>A0A1H4CTT8</accession>
<feature type="transmembrane region" description="Helical" evidence="7">
    <location>
        <begin position="486"/>
        <end position="506"/>
    </location>
</feature>
<dbReference type="Gene3D" id="3.30.70.1450">
    <property type="entry name" value="Regulator of K+ conductance, C-terminal domain"/>
    <property type="match status" value="2"/>
</dbReference>
<dbReference type="AlphaFoldDB" id="A0A1H4CTT8"/>
<evidence type="ECO:0000256" key="7">
    <source>
        <dbReference type="SAM" id="Phobius"/>
    </source>
</evidence>
<keyword evidence="2" id="KW-0813">Transport</keyword>
<protein>
    <submittedName>
        <fullName evidence="9">Di-and tricarboxylate transporter</fullName>
    </submittedName>
</protein>
<organism evidence="9 10">
    <name type="scientific">Rubrimonas cliftonensis</name>
    <dbReference type="NCBI Taxonomy" id="89524"/>
    <lineage>
        <taxon>Bacteria</taxon>
        <taxon>Pseudomonadati</taxon>
        <taxon>Pseudomonadota</taxon>
        <taxon>Alphaproteobacteria</taxon>
        <taxon>Rhodobacterales</taxon>
        <taxon>Paracoccaceae</taxon>
        <taxon>Rubrimonas</taxon>
    </lineage>
</organism>
<feature type="transmembrane region" description="Helical" evidence="7">
    <location>
        <begin position="513"/>
        <end position="531"/>
    </location>
</feature>
<evidence type="ECO:0000256" key="4">
    <source>
        <dbReference type="ARBA" id="ARBA00022737"/>
    </source>
</evidence>
<keyword evidence="6 7" id="KW-0472">Membrane</keyword>
<evidence type="ECO:0000256" key="5">
    <source>
        <dbReference type="ARBA" id="ARBA00022989"/>
    </source>
</evidence>
<keyword evidence="10" id="KW-1185">Reference proteome</keyword>